<name>A0ABX2LW28_9BURK</name>
<feature type="domain" description="Zinc finger Ogr/Delta-type" evidence="1">
    <location>
        <begin position="8"/>
        <end position="52"/>
    </location>
</feature>
<accession>A0ABX2LW28</accession>
<dbReference type="Pfam" id="PF04606">
    <property type="entry name" value="Ogr_Delta"/>
    <property type="match status" value="1"/>
</dbReference>
<sequence length="78" mass="8625">MRVISLPCPHCQSPVRAAKSRPVTALYKEISYQCTNIDCGHCFVAALEVLRTTTLSATPKDDVQIRISSRTLATTKFN</sequence>
<dbReference type="EMBL" id="JABFMT010000013">
    <property type="protein sequence ID" value="NUU02702.1"/>
    <property type="molecule type" value="Genomic_DNA"/>
</dbReference>
<evidence type="ECO:0000259" key="1">
    <source>
        <dbReference type="Pfam" id="PF04606"/>
    </source>
</evidence>
<comment type="caution">
    <text evidence="2">The sequence shown here is derived from an EMBL/GenBank/DDBJ whole genome shotgun (WGS) entry which is preliminary data.</text>
</comment>
<organism evidence="2 3">
    <name type="scientific">Herbaspirillum robiniae</name>
    <dbReference type="NCBI Taxonomy" id="2014887"/>
    <lineage>
        <taxon>Bacteria</taxon>
        <taxon>Pseudomonadati</taxon>
        <taxon>Pseudomonadota</taxon>
        <taxon>Betaproteobacteria</taxon>
        <taxon>Burkholderiales</taxon>
        <taxon>Oxalobacteraceae</taxon>
        <taxon>Herbaspirillum</taxon>
    </lineage>
</organism>
<proteinExistence type="predicted"/>
<evidence type="ECO:0000313" key="3">
    <source>
        <dbReference type="Proteomes" id="UP000536746"/>
    </source>
</evidence>
<dbReference type="RefSeq" id="WP_175354691.1">
    <property type="nucleotide sequence ID" value="NZ_JABFMT010000013.1"/>
</dbReference>
<dbReference type="Proteomes" id="UP000536746">
    <property type="component" value="Unassembled WGS sequence"/>
</dbReference>
<reference evidence="2 3" key="1">
    <citation type="journal article" date="2020" name="Front. Plant Sci.">
        <title>Isolation of Rhizosphere Bacteria That Improve Quality and Water Stress Tolerance in Greenhouse Ornamentals.</title>
        <authorList>
            <person name="Nordstedt N.P."/>
            <person name="Jones M.L."/>
        </authorList>
    </citation>
    <scope>NUCLEOTIDE SEQUENCE [LARGE SCALE GENOMIC DNA]</scope>
    <source>
        <strain evidence="2 3">C6C2</strain>
    </source>
</reference>
<evidence type="ECO:0000313" key="2">
    <source>
        <dbReference type="EMBL" id="NUU02702.1"/>
    </source>
</evidence>
<keyword evidence="3" id="KW-1185">Reference proteome</keyword>
<dbReference type="InterPro" id="IPR007684">
    <property type="entry name" value="Znf_Ogr/Delta"/>
</dbReference>
<protein>
    <submittedName>
        <fullName evidence="2">Ogr/Delta-like zinc finger family protein</fullName>
    </submittedName>
</protein>
<gene>
    <name evidence="2" type="ORF">HNO84_13935</name>
</gene>